<dbReference type="PANTHER" id="PTHR42031">
    <property type="entry name" value="KEY LIME PATHOGENICITY PROTEIN"/>
    <property type="match status" value="1"/>
</dbReference>
<dbReference type="Proteomes" id="UP000182658">
    <property type="component" value="Unassembled WGS sequence"/>
</dbReference>
<feature type="compositionally biased region" description="Basic residues" evidence="1">
    <location>
        <begin position="991"/>
        <end position="1003"/>
    </location>
</feature>
<feature type="domain" description="C2H2-type" evidence="2">
    <location>
        <begin position="1209"/>
        <end position="1229"/>
    </location>
</feature>
<feature type="compositionally biased region" description="Pro residues" evidence="1">
    <location>
        <begin position="24"/>
        <end position="38"/>
    </location>
</feature>
<dbReference type="InterPro" id="IPR036236">
    <property type="entry name" value="Znf_C2H2_sf"/>
</dbReference>
<gene>
    <name evidence="3" type="ORF">CONLIGDRAFT_639337</name>
</gene>
<feature type="region of interest" description="Disordered" evidence="1">
    <location>
        <begin position="928"/>
        <end position="1012"/>
    </location>
</feature>
<dbReference type="EMBL" id="KV875093">
    <property type="protein sequence ID" value="OIW35016.1"/>
    <property type="molecule type" value="Genomic_DNA"/>
</dbReference>
<feature type="compositionally biased region" description="Low complexity" evidence="1">
    <location>
        <begin position="1"/>
        <end position="10"/>
    </location>
</feature>
<accession>A0A1J7JY23</accession>
<dbReference type="InParanoid" id="A0A1J7JY23"/>
<dbReference type="Gene3D" id="3.30.160.60">
    <property type="entry name" value="Classic Zinc Finger"/>
    <property type="match status" value="1"/>
</dbReference>
<feature type="domain" description="C2H2-type" evidence="2">
    <location>
        <begin position="1106"/>
        <end position="1133"/>
    </location>
</feature>
<feature type="domain" description="C2H2-type" evidence="2">
    <location>
        <begin position="819"/>
        <end position="845"/>
    </location>
</feature>
<protein>
    <recommendedName>
        <fullName evidence="2">C2H2-type domain-containing protein</fullName>
    </recommendedName>
</protein>
<feature type="domain" description="C2H2-type" evidence="2">
    <location>
        <begin position="1079"/>
        <end position="1100"/>
    </location>
</feature>
<feature type="region of interest" description="Disordered" evidence="1">
    <location>
        <begin position="1241"/>
        <end position="1359"/>
    </location>
</feature>
<dbReference type="PANTHER" id="PTHR42031:SF1">
    <property type="entry name" value="KEY LIME PATHOGENICITY PROTEIN"/>
    <property type="match status" value="1"/>
</dbReference>
<organism evidence="3 4">
    <name type="scientific">Coniochaeta ligniaria NRRL 30616</name>
    <dbReference type="NCBI Taxonomy" id="1408157"/>
    <lineage>
        <taxon>Eukaryota</taxon>
        <taxon>Fungi</taxon>
        <taxon>Dikarya</taxon>
        <taxon>Ascomycota</taxon>
        <taxon>Pezizomycotina</taxon>
        <taxon>Sordariomycetes</taxon>
        <taxon>Sordariomycetidae</taxon>
        <taxon>Coniochaetales</taxon>
        <taxon>Coniochaetaceae</taxon>
        <taxon>Coniochaeta</taxon>
    </lineage>
</organism>
<dbReference type="STRING" id="1408157.A0A1J7JY23"/>
<feature type="compositionally biased region" description="Polar residues" evidence="1">
    <location>
        <begin position="786"/>
        <end position="797"/>
    </location>
</feature>
<feature type="region of interest" description="Disordered" evidence="1">
    <location>
        <begin position="719"/>
        <end position="757"/>
    </location>
</feature>
<evidence type="ECO:0000313" key="4">
    <source>
        <dbReference type="Proteomes" id="UP000182658"/>
    </source>
</evidence>
<dbReference type="OrthoDB" id="4738706at2759"/>
<feature type="compositionally biased region" description="Basic and acidic residues" evidence="1">
    <location>
        <begin position="727"/>
        <end position="741"/>
    </location>
</feature>
<feature type="region of interest" description="Disordered" evidence="1">
    <location>
        <begin position="770"/>
        <end position="809"/>
    </location>
</feature>
<feature type="compositionally biased region" description="Acidic residues" evidence="1">
    <location>
        <begin position="930"/>
        <end position="944"/>
    </location>
</feature>
<dbReference type="InterPro" id="IPR013087">
    <property type="entry name" value="Znf_C2H2_type"/>
</dbReference>
<feature type="region of interest" description="Disordered" evidence="1">
    <location>
        <begin position="1"/>
        <end position="38"/>
    </location>
</feature>
<feature type="compositionally biased region" description="Basic and acidic residues" evidence="1">
    <location>
        <begin position="1264"/>
        <end position="1275"/>
    </location>
</feature>
<dbReference type="InterPro" id="IPR057218">
    <property type="entry name" value="DUF7896"/>
</dbReference>
<feature type="compositionally biased region" description="Basic and acidic residues" evidence="1">
    <location>
        <begin position="1308"/>
        <end position="1328"/>
    </location>
</feature>
<reference evidence="3 4" key="1">
    <citation type="submission" date="2016-10" db="EMBL/GenBank/DDBJ databases">
        <title>Draft genome sequence of Coniochaeta ligniaria NRRL30616, a lignocellulolytic fungus for bioabatement of inhibitors in plant biomass hydrolysates.</title>
        <authorList>
            <consortium name="DOE Joint Genome Institute"/>
            <person name="Jimenez D.J."/>
            <person name="Hector R.E."/>
            <person name="Riley R."/>
            <person name="Sun H."/>
            <person name="Grigoriev I.V."/>
            <person name="Van Elsas J.D."/>
            <person name="Nichols N.N."/>
        </authorList>
    </citation>
    <scope>NUCLEOTIDE SEQUENCE [LARGE SCALE GENOMIC DNA]</scope>
    <source>
        <strain evidence="3 4">NRRL 30616</strain>
    </source>
</reference>
<name>A0A1J7JY23_9PEZI</name>
<dbReference type="SUPFAM" id="SSF57667">
    <property type="entry name" value="beta-beta-alpha zinc fingers"/>
    <property type="match status" value="1"/>
</dbReference>
<sequence length="1398" mass="155173">MAAPAVVGEPAAPPPPAQRLVRDNPPPPPPTLLVPPPYDPALDPAIKQLLDQQAEIQAKLAQLLPQKYGPNIKVELEMLRHKLLVLEAYATDNRNALGLSDKIPRLSDIEEARALQYRCECIESACIEQGVDVNDSRFLDVLKHSFRDRAPEGYDGWLDRNITHYDPIARGWRLRDSISMSFRPQHSYKCWDDRCMHYIYGYCHPDDRDRHAREHILPTKRDSALSMGGTPPLLFPDQPSAGSRHYSVDYSKQTSPLYLPRPSSSVQLAPLATGSHPRDQRDTLRSYSFVPEYAGGPRGSVDSEVDPLLPPLKRSRVGQPRLESIGELKLLRDFGPCLRCKILNKSCDSNDPCSFCPDQTNSPDSDFWRYLGCPRGPLANFADIMLPGMEFAVHVLAVANRRIASLAPRQMQTPMASPLALRRNMNEFLERTYPVHPDTGRMVKSHLDFDDGFWWTEDLATFPPGNPSLPAFSRDPVERAPPILCVLASSWNMSLSSTFYNFWQLLRVSRLTPSREGEAATYPALYRAKLLLRETLFYDLQQPEPAIHAETSNSNPHAIFDDADSFGRYRLLYSCMAQFLQTLENLTGRRGALDPKSWLALFFSLCIFSIVRAVLSDRVSQAQPSPGSATLPAAMLGVYKALVHLFAWSTPMILESPDIIVTNEEREMLDTVSHLLRRNTWADRGITSTKDFLLMLGEPEGQGVNGFICQRSPVKAGNFTLPPISRSADEPARKPLPDMRPQHHHWGAGSSTHSEREPYVFKGEPDRLLASPQGVMDQGRRHTVAESPTFSRSSGRGPTSPIAASRLRPSYQRPPLRRVYCPKCNEYPEGFRGEHELRRHNDAKHASLVKRWVCTEPPSHISGSPQPVVPLSKCKACVTQKKYGAYYNAAAHLRRAHFNPHRGGKASGDWPPMSILKDWMREVRQSIDVTDQDQDDSSGDEDADDYKHDYKHDYRSPADYMPSQPRRSPILEAQRLAPAPPPPPSIVPSQAHHHPHHGHHGHHPLLAPSLEIPAPIQGPAPVVIQSTPSTYVSNGPHIILRAEDNAQSTATATATVRDTRHANAIGSPSTLGPTTGNRNRCPYPDCGRVFKDLAAHMLTHMEERPEKCPIETCEYHTKGFARKYDKNRHALTHYKGTMICPFCPGAGTAYEKAFNRADVFKRHLTAVHNVEQTPPNQRKTVVVTGPGGTIAAKAGGTGADVAPEGKNGARCSICHAQFATAQEFYEHLDDCVLSVVVPGTPRPGGGTARKDSTAAKTPTTAGTDKGKGLDFRTGSEGEEEVSEREDPASQGYEQRRSSSGAQEEEERESDRSEIRDETRRAESQKEQGRTPVEGQHGKPEVSPPRRSLSVAALAEDRSRDSMEIDATIAVIPRHVQRTGVTVTLGSPASSGDKMDTDP</sequence>
<evidence type="ECO:0000313" key="3">
    <source>
        <dbReference type="EMBL" id="OIW35016.1"/>
    </source>
</evidence>
<dbReference type="Pfam" id="PF25438">
    <property type="entry name" value="DUF7896"/>
    <property type="match status" value="1"/>
</dbReference>
<dbReference type="SMART" id="SM00355">
    <property type="entry name" value="ZnF_C2H2"/>
    <property type="match status" value="5"/>
</dbReference>
<keyword evidence="4" id="KW-1185">Reference proteome</keyword>
<evidence type="ECO:0000259" key="2">
    <source>
        <dbReference type="SMART" id="SM00355"/>
    </source>
</evidence>
<proteinExistence type="predicted"/>
<evidence type="ECO:0000256" key="1">
    <source>
        <dbReference type="SAM" id="MobiDB-lite"/>
    </source>
</evidence>
<feature type="region of interest" description="Disordered" evidence="1">
    <location>
        <begin position="222"/>
        <end position="247"/>
    </location>
</feature>
<feature type="compositionally biased region" description="Basic and acidic residues" evidence="1">
    <location>
        <begin position="945"/>
        <end position="956"/>
    </location>
</feature>
<feature type="domain" description="C2H2-type" evidence="2">
    <location>
        <begin position="1138"/>
        <end position="1168"/>
    </location>
</feature>